<keyword evidence="2" id="KW-1185">Reference proteome</keyword>
<organism evidence="1 2">
    <name type="scientific">Stentor coeruleus</name>
    <dbReference type="NCBI Taxonomy" id="5963"/>
    <lineage>
        <taxon>Eukaryota</taxon>
        <taxon>Sar</taxon>
        <taxon>Alveolata</taxon>
        <taxon>Ciliophora</taxon>
        <taxon>Postciliodesmatophora</taxon>
        <taxon>Heterotrichea</taxon>
        <taxon>Heterotrichida</taxon>
        <taxon>Stentoridae</taxon>
        <taxon>Stentor</taxon>
    </lineage>
</organism>
<sequence length="335" mass="38763">METGLFEVKEAKVPKKKIEDDLIIRHKHLKRKIEALKIQRMKEAVNGMQDAPQINPNSRRIANENEKNHRPSPSKLQRTQEIIMNSRFMPKKVTLSLDSLKKFNHQKILSSKVLRYEPMINGRIESPITFPSIIDPLKANNDITENNIPLPADIRQRNELLFSLRKETLSRGFNPEPEEPPSNPLGLHDRNIKWLKEKEAKIKGLKVKFDRKISEGCTFKPELISRKSQSLNSTHRAMFAETSYTELYARKKNISVIRKVSCCKTERTISQETKPCSVLNSVRNYQKGEYRSESSCVRYLGLSPVSLSFGYVSGYSSQMRIKARPMIDYKSLNFR</sequence>
<comment type="caution">
    <text evidence="1">The sequence shown here is derived from an EMBL/GenBank/DDBJ whole genome shotgun (WGS) entry which is preliminary data.</text>
</comment>
<evidence type="ECO:0000313" key="1">
    <source>
        <dbReference type="EMBL" id="OMJ74143.1"/>
    </source>
</evidence>
<dbReference type="EMBL" id="MPUH01000771">
    <property type="protein sequence ID" value="OMJ74143.1"/>
    <property type="molecule type" value="Genomic_DNA"/>
</dbReference>
<accession>A0A1R2BBG3</accession>
<gene>
    <name evidence="1" type="ORF">SteCoe_26998</name>
</gene>
<evidence type="ECO:0000313" key="2">
    <source>
        <dbReference type="Proteomes" id="UP000187209"/>
    </source>
</evidence>
<name>A0A1R2BBG3_9CILI</name>
<dbReference type="Proteomes" id="UP000187209">
    <property type="component" value="Unassembled WGS sequence"/>
</dbReference>
<reference evidence="1 2" key="1">
    <citation type="submission" date="2016-11" db="EMBL/GenBank/DDBJ databases">
        <title>The macronuclear genome of Stentor coeruleus: a giant cell with tiny introns.</title>
        <authorList>
            <person name="Slabodnick M."/>
            <person name="Ruby J.G."/>
            <person name="Reiff S.B."/>
            <person name="Swart E.C."/>
            <person name="Gosai S."/>
            <person name="Prabakaran S."/>
            <person name="Witkowska E."/>
            <person name="Larue G.E."/>
            <person name="Fisher S."/>
            <person name="Freeman R.M."/>
            <person name="Gunawardena J."/>
            <person name="Chu W."/>
            <person name="Stover N.A."/>
            <person name="Gregory B.D."/>
            <person name="Nowacki M."/>
            <person name="Derisi J."/>
            <person name="Roy S.W."/>
            <person name="Marshall W.F."/>
            <person name="Sood P."/>
        </authorList>
    </citation>
    <scope>NUCLEOTIDE SEQUENCE [LARGE SCALE GENOMIC DNA]</scope>
    <source>
        <strain evidence="1">WM001</strain>
    </source>
</reference>
<protein>
    <submittedName>
        <fullName evidence="1">Uncharacterized protein</fullName>
    </submittedName>
</protein>
<proteinExistence type="predicted"/>
<dbReference type="AlphaFoldDB" id="A0A1R2BBG3"/>